<evidence type="ECO:0000313" key="1">
    <source>
        <dbReference type="EMBL" id="KMQ91234.1"/>
    </source>
</evidence>
<proteinExistence type="predicted"/>
<dbReference type="AlphaFoldDB" id="A0A0J7KLW7"/>
<evidence type="ECO:0000313" key="2">
    <source>
        <dbReference type="Proteomes" id="UP000036403"/>
    </source>
</evidence>
<name>A0A0J7KLW7_LASNI</name>
<protein>
    <submittedName>
        <fullName evidence="1">Uncharacterized protein</fullName>
    </submittedName>
</protein>
<sequence>MQHRFLTLIEATAHLRDEFVVIGEMSTAVNARVSAMTGSGHEIEFLSETRGGGAIVAPFTAASCSDQLLSWFRQRRFGDTCNR</sequence>
<dbReference type="OrthoDB" id="10592269at2759"/>
<dbReference type="PaxDb" id="67767-A0A0J7KLW7"/>
<comment type="caution">
    <text evidence="1">The sequence shown here is derived from an EMBL/GenBank/DDBJ whole genome shotgun (WGS) entry which is preliminary data.</text>
</comment>
<accession>A0A0J7KLW7</accession>
<organism evidence="1 2">
    <name type="scientific">Lasius niger</name>
    <name type="common">Black garden ant</name>
    <dbReference type="NCBI Taxonomy" id="67767"/>
    <lineage>
        <taxon>Eukaryota</taxon>
        <taxon>Metazoa</taxon>
        <taxon>Ecdysozoa</taxon>
        <taxon>Arthropoda</taxon>
        <taxon>Hexapoda</taxon>
        <taxon>Insecta</taxon>
        <taxon>Pterygota</taxon>
        <taxon>Neoptera</taxon>
        <taxon>Endopterygota</taxon>
        <taxon>Hymenoptera</taxon>
        <taxon>Apocrita</taxon>
        <taxon>Aculeata</taxon>
        <taxon>Formicoidea</taxon>
        <taxon>Formicidae</taxon>
        <taxon>Formicinae</taxon>
        <taxon>Lasius</taxon>
        <taxon>Lasius</taxon>
    </lineage>
</organism>
<keyword evidence="2" id="KW-1185">Reference proteome</keyword>
<dbReference type="EMBL" id="LBMM01005748">
    <property type="protein sequence ID" value="KMQ91234.1"/>
    <property type="molecule type" value="Genomic_DNA"/>
</dbReference>
<reference evidence="1 2" key="1">
    <citation type="submission" date="2015-04" db="EMBL/GenBank/DDBJ databases">
        <title>Lasius niger genome sequencing.</title>
        <authorList>
            <person name="Konorov E.A."/>
            <person name="Nikitin M.A."/>
            <person name="Kirill M.V."/>
            <person name="Chang P."/>
        </authorList>
    </citation>
    <scope>NUCLEOTIDE SEQUENCE [LARGE SCALE GENOMIC DNA]</scope>
    <source>
        <tissue evidence="1">Whole</tissue>
    </source>
</reference>
<dbReference type="Proteomes" id="UP000036403">
    <property type="component" value="Unassembled WGS sequence"/>
</dbReference>
<gene>
    <name evidence="1" type="ORF">RF55_8926</name>
</gene>